<protein>
    <submittedName>
        <fullName evidence="3">Uncharacterized protein</fullName>
    </submittedName>
</protein>
<organism evidence="3 4">
    <name type="scientific">Actinopolyspora mortivallis</name>
    <dbReference type="NCBI Taxonomy" id="33906"/>
    <lineage>
        <taxon>Bacteria</taxon>
        <taxon>Bacillati</taxon>
        <taxon>Actinomycetota</taxon>
        <taxon>Actinomycetes</taxon>
        <taxon>Actinopolysporales</taxon>
        <taxon>Actinopolysporaceae</taxon>
        <taxon>Actinopolyspora</taxon>
    </lineage>
</organism>
<feature type="region of interest" description="Disordered" evidence="1">
    <location>
        <begin position="1"/>
        <end position="28"/>
    </location>
</feature>
<evidence type="ECO:0000313" key="3">
    <source>
        <dbReference type="EMBL" id="PRW62926.1"/>
    </source>
</evidence>
<feature type="transmembrane region" description="Helical" evidence="2">
    <location>
        <begin position="37"/>
        <end position="58"/>
    </location>
</feature>
<dbReference type="AlphaFoldDB" id="A0A2T0GUX6"/>
<evidence type="ECO:0000256" key="2">
    <source>
        <dbReference type="SAM" id="Phobius"/>
    </source>
</evidence>
<keyword evidence="4" id="KW-1185">Reference proteome</keyword>
<dbReference type="Proteomes" id="UP000239352">
    <property type="component" value="Unassembled WGS sequence"/>
</dbReference>
<comment type="caution">
    <text evidence="3">The sequence shown here is derived from an EMBL/GenBank/DDBJ whole genome shotgun (WGS) entry which is preliminary data.</text>
</comment>
<feature type="non-terminal residue" evidence="3">
    <location>
        <position position="1"/>
    </location>
</feature>
<accession>A0A2T0GUX6</accession>
<keyword evidence="2" id="KW-0812">Transmembrane</keyword>
<gene>
    <name evidence="3" type="ORF">CEP50_12665</name>
</gene>
<keyword evidence="2" id="KW-1133">Transmembrane helix</keyword>
<name>A0A2T0GUX6_ACTMO</name>
<reference evidence="3 4" key="1">
    <citation type="submission" date="2018-03" db="EMBL/GenBank/DDBJ databases">
        <title>Actinopolyspora mortivallis from Sahara, screening for active biomolecules.</title>
        <authorList>
            <person name="Selama O."/>
            <person name="Wellington E.M.H."/>
            <person name="Hacene H."/>
        </authorList>
    </citation>
    <scope>NUCLEOTIDE SEQUENCE [LARGE SCALE GENOMIC DNA]</scope>
    <source>
        <strain evidence="3 4">M5A</strain>
    </source>
</reference>
<dbReference type="InParanoid" id="A0A2T0GUX6"/>
<evidence type="ECO:0000256" key="1">
    <source>
        <dbReference type="SAM" id="MobiDB-lite"/>
    </source>
</evidence>
<dbReference type="RefSeq" id="WP_181188363.1">
    <property type="nucleotide sequence ID" value="NZ_PVSR01000022.1"/>
</dbReference>
<evidence type="ECO:0000313" key="4">
    <source>
        <dbReference type="Proteomes" id="UP000239352"/>
    </source>
</evidence>
<keyword evidence="2" id="KW-0472">Membrane</keyword>
<feature type="region of interest" description="Disordered" evidence="1">
    <location>
        <begin position="64"/>
        <end position="84"/>
    </location>
</feature>
<proteinExistence type="predicted"/>
<dbReference type="EMBL" id="PVSR01000022">
    <property type="protein sequence ID" value="PRW62926.1"/>
    <property type="molecule type" value="Genomic_DNA"/>
</dbReference>
<sequence length="215" mass="22755">YGPPPPGPGNAVHYGGPPFPQGAAQPGGTSGGRTFPLLLFGVLVPVVLITVVAVVLAFGARIGSSDASPSEGENPFVALGTEGPRQREPDCLEIVEPSLDSLVQRSARCGSRESDYEVVRSNPVDSLECPSDSYSRIAVDGEGYCLMPDVRTDDCMREGSPDELRTKVDCSAVEADLRVAEVLPTTDGQCPVETEWYMDYPVPGRTLCLTPVSAI</sequence>